<feature type="domain" description="4Fe-4S ferredoxin-type" evidence="1">
    <location>
        <begin position="1"/>
        <end position="27"/>
    </location>
</feature>
<reference evidence="2 3" key="1">
    <citation type="journal article" date="2018" name="Mol. Plant">
        <title>The genome of Artemisia annua provides insight into the evolution of Asteraceae family and artemisinin biosynthesis.</title>
        <authorList>
            <person name="Shen Q."/>
            <person name="Zhang L."/>
            <person name="Liao Z."/>
            <person name="Wang S."/>
            <person name="Yan T."/>
            <person name="Shi P."/>
            <person name="Liu M."/>
            <person name="Fu X."/>
            <person name="Pan Q."/>
            <person name="Wang Y."/>
            <person name="Lv Z."/>
            <person name="Lu X."/>
            <person name="Zhang F."/>
            <person name="Jiang W."/>
            <person name="Ma Y."/>
            <person name="Chen M."/>
            <person name="Hao X."/>
            <person name="Li L."/>
            <person name="Tang Y."/>
            <person name="Lv G."/>
            <person name="Zhou Y."/>
            <person name="Sun X."/>
            <person name="Brodelius P.E."/>
            <person name="Rose J.K.C."/>
            <person name="Tang K."/>
        </authorList>
    </citation>
    <scope>NUCLEOTIDE SEQUENCE [LARGE SCALE GENOMIC DNA]</scope>
    <source>
        <strain evidence="3">cv. Huhao1</strain>
        <tissue evidence="2">Leaf</tissue>
    </source>
</reference>
<dbReference type="EMBL" id="PKPP01013723">
    <property type="protein sequence ID" value="PWA40540.1"/>
    <property type="molecule type" value="Genomic_DNA"/>
</dbReference>
<dbReference type="Proteomes" id="UP000245207">
    <property type="component" value="Unassembled WGS sequence"/>
</dbReference>
<evidence type="ECO:0000259" key="1">
    <source>
        <dbReference type="PROSITE" id="PS51379"/>
    </source>
</evidence>
<protein>
    <recommendedName>
        <fullName evidence="1">4Fe-4S ferredoxin-type domain-containing protein</fullName>
    </recommendedName>
</protein>
<dbReference type="InterPro" id="IPR017896">
    <property type="entry name" value="4Fe4S_Fe-S-bd"/>
</dbReference>
<sequence length="152" mass="17162">MVQCVMCPEGKCTKDCPTLDVLPFEGPLKEESLRKARKLQASGRKIKDIKESLKVARDVKAKNELINKWMQEFDSRKKGPLYHYIKNKMIIIQKQRIIDEQTKIIEDGNNLLKAFKLKTSSVVDDESAPVADEGLPGLKKCSTVLDGTSLKD</sequence>
<name>A0A2U1KUX5_ARTAN</name>
<proteinExistence type="predicted"/>
<accession>A0A2U1KUX5</accession>
<comment type="caution">
    <text evidence="2">The sequence shown here is derived from an EMBL/GenBank/DDBJ whole genome shotgun (WGS) entry which is preliminary data.</text>
</comment>
<evidence type="ECO:0000313" key="2">
    <source>
        <dbReference type="EMBL" id="PWA40540.1"/>
    </source>
</evidence>
<gene>
    <name evidence="2" type="ORF">CTI12_AA561900</name>
</gene>
<keyword evidence="3" id="KW-1185">Reference proteome</keyword>
<dbReference type="PROSITE" id="PS51379">
    <property type="entry name" value="4FE4S_FER_2"/>
    <property type="match status" value="1"/>
</dbReference>
<organism evidence="2 3">
    <name type="scientific">Artemisia annua</name>
    <name type="common">Sweet wormwood</name>
    <dbReference type="NCBI Taxonomy" id="35608"/>
    <lineage>
        <taxon>Eukaryota</taxon>
        <taxon>Viridiplantae</taxon>
        <taxon>Streptophyta</taxon>
        <taxon>Embryophyta</taxon>
        <taxon>Tracheophyta</taxon>
        <taxon>Spermatophyta</taxon>
        <taxon>Magnoliopsida</taxon>
        <taxon>eudicotyledons</taxon>
        <taxon>Gunneridae</taxon>
        <taxon>Pentapetalae</taxon>
        <taxon>asterids</taxon>
        <taxon>campanulids</taxon>
        <taxon>Asterales</taxon>
        <taxon>Asteraceae</taxon>
        <taxon>Asteroideae</taxon>
        <taxon>Anthemideae</taxon>
        <taxon>Artemisiinae</taxon>
        <taxon>Artemisia</taxon>
    </lineage>
</organism>
<evidence type="ECO:0000313" key="3">
    <source>
        <dbReference type="Proteomes" id="UP000245207"/>
    </source>
</evidence>
<dbReference type="AlphaFoldDB" id="A0A2U1KUX5"/>